<organism evidence="3 4">
    <name type="scientific">Bacteroides xylanisolvens XB1A</name>
    <dbReference type="NCBI Taxonomy" id="657309"/>
    <lineage>
        <taxon>Bacteria</taxon>
        <taxon>Pseudomonadati</taxon>
        <taxon>Bacteroidota</taxon>
        <taxon>Bacteroidia</taxon>
        <taxon>Bacteroidales</taxon>
        <taxon>Bacteroidaceae</taxon>
        <taxon>Bacteroides</taxon>
    </lineage>
</organism>
<evidence type="ECO:0000313" key="3">
    <source>
        <dbReference type="EMBL" id="CBK65458.1"/>
    </source>
</evidence>
<gene>
    <name evidence="3" type="ORF">BXY_01690</name>
</gene>
<dbReference type="Pfam" id="PF13439">
    <property type="entry name" value="Glyco_transf_4"/>
    <property type="match status" value="1"/>
</dbReference>
<dbReference type="CAZy" id="GT4">
    <property type="family name" value="Glycosyltransferase Family 4"/>
</dbReference>
<dbReference type="HOGENOM" id="CLU_009583_0_1_10"/>
<evidence type="ECO:0000259" key="2">
    <source>
        <dbReference type="Pfam" id="PF13439"/>
    </source>
</evidence>
<evidence type="ECO:0000313" key="4">
    <source>
        <dbReference type="Proteomes" id="UP000008795"/>
    </source>
</evidence>
<reference evidence="3 4" key="1">
    <citation type="submission" date="2010-03" db="EMBL/GenBank/DDBJ databases">
        <title>The genome sequence of Bacteriodes xylanisolvens XB1A.</title>
        <authorList>
            <consortium name="metaHIT consortium -- http://www.metahit.eu/"/>
            <person name="Pajon A."/>
            <person name="Turner K."/>
            <person name="Parkhill J."/>
            <person name="Bernalier A."/>
        </authorList>
    </citation>
    <scope>NUCLEOTIDE SEQUENCE [LARGE SCALE GENOMIC DNA]</scope>
    <source>
        <strain evidence="3 4">XB1A</strain>
    </source>
</reference>
<feature type="domain" description="Glycosyltransferase subfamily 4-like N-terminal" evidence="2">
    <location>
        <begin position="12"/>
        <end position="171"/>
    </location>
</feature>
<evidence type="ECO:0000259" key="1">
    <source>
        <dbReference type="Pfam" id="PF00534"/>
    </source>
</evidence>
<dbReference type="InterPro" id="IPR028098">
    <property type="entry name" value="Glyco_trans_4-like_N"/>
</dbReference>
<dbReference type="PANTHER" id="PTHR12526:SF630">
    <property type="entry name" value="GLYCOSYLTRANSFERASE"/>
    <property type="match status" value="1"/>
</dbReference>
<dbReference type="EMBL" id="FP929033">
    <property type="protein sequence ID" value="CBK65458.1"/>
    <property type="molecule type" value="Genomic_DNA"/>
</dbReference>
<accession>D6D5G0</accession>
<proteinExistence type="predicted"/>
<sequence>MNVLYITVRSDFGGGPRHIDQLVEWMPKDINVFMAYPKDGCPYGLRWESNNRIKETIFIPYRKFSLKSLSELKHFIKDNKIDIVHSHGNGAGIYSRLLKILCPSVAVIHTFHGISDVYKSPVKYVLSLCMGTLLSPFCTKYIAVSKGEKELSIKRHFSKEDNTLVIYNGIENPNSKPRIKQNCPVIIVTLSRFDYQKNMDSMLRIAKMLKSCSVKFVWVGDGPDRLRLEQQAKDWGLDITFVGFSNEPMEYLKSADWYISTSRFEGLPYGLIEACSVGLPIIASNVKGNNEVVVNEKTGFLFKEESEAVEKIRLISQNVYPYSDFSKNAILFFKEYFTETQMIKRIVSLYFDISKS</sequence>
<dbReference type="Pfam" id="PF00534">
    <property type="entry name" value="Glycos_transf_1"/>
    <property type="match status" value="1"/>
</dbReference>
<dbReference type="PANTHER" id="PTHR12526">
    <property type="entry name" value="GLYCOSYLTRANSFERASE"/>
    <property type="match status" value="1"/>
</dbReference>
<dbReference type="GO" id="GO:0016757">
    <property type="term" value="F:glycosyltransferase activity"/>
    <property type="evidence" value="ECO:0007669"/>
    <property type="project" value="InterPro"/>
</dbReference>
<name>D6D5G0_9BACE</name>
<dbReference type="Gene3D" id="3.40.50.2000">
    <property type="entry name" value="Glycogen Phosphorylase B"/>
    <property type="match status" value="2"/>
</dbReference>
<feature type="domain" description="Glycosyl transferase family 1" evidence="1">
    <location>
        <begin position="183"/>
        <end position="329"/>
    </location>
</feature>
<dbReference type="PATRIC" id="fig|657309.4.peg.771"/>
<reference evidence="3 4" key="2">
    <citation type="submission" date="2010-03" db="EMBL/GenBank/DDBJ databases">
        <authorList>
            <person name="Pajon A."/>
        </authorList>
    </citation>
    <scope>NUCLEOTIDE SEQUENCE [LARGE SCALE GENOMIC DNA]</scope>
    <source>
        <strain evidence="3 4">XB1A</strain>
    </source>
</reference>
<protein>
    <submittedName>
        <fullName evidence="3">Glycosyltransferase</fullName>
    </submittedName>
</protein>
<dbReference type="eggNOG" id="COG0438">
    <property type="taxonomic scope" value="Bacteria"/>
</dbReference>
<dbReference type="AlphaFoldDB" id="D6D5G0"/>
<dbReference type="RefSeq" id="WP_015530987.1">
    <property type="nucleotide sequence ID" value="NC_021017.1"/>
</dbReference>
<dbReference type="InterPro" id="IPR001296">
    <property type="entry name" value="Glyco_trans_1"/>
</dbReference>
<dbReference type="Proteomes" id="UP000008795">
    <property type="component" value="Chromosome"/>
</dbReference>
<keyword evidence="3" id="KW-0808">Transferase</keyword>
<dbReference type="KEGG" id="bxy:BXY_01690"/>
<dbReference type="SUPFAM" id="SSF53756">
    <property type="entry name" value="UDP-Glycosyltransferase/glycogen phosphorylase"/>
    <property type="match status" value="1"/>
</dbReference>